<dbReference type="InterPro" id="IPR012337">
    <property type="entry name" value="RNaseH-like_sf"/>
</dbReference>
<keyword evidence="2" id="KW-1185">Reference proteome</keyword>
<dbReference type="PANTHER" id="PTHR10797">
    <property type="entry name" value="CCR4-NOT TRANSCRIPTION COMPLEX SUBUNIT"/>
    <property type="match status" value="1"/>
</dbReference>
<reference evidence="1" key="2">
    <citation type="submission" date="2020-08" db="EMBL/GenBank/DDBJ databases">
        <title>Plant Genome Project.</title>
        <authorList>
            <person name="Zhang R.-G."/>
        </authorList>
    </citation>
    <scope>NUCLEOTIDE SEQUENCE</scope>
    <source>
        <strain evidence="1">Huo1</strain>
        <tissue evidence="1">Leaf</tissue>
    </source>
</reference>
<evidence type="ECO:0000313" key="1">
    <source>
        <dbReference type="EMBL" id="KAG6409164.1"/>
    </source>
</evidence>
<evidence type="ECO:0000313" key="2">
    <source>
        <dbReference type="Proteomes" id="UP000298416"/>
    </source>
</evidence>
<dbReference type="GO" id="GO:0003676">
    <property type="term" value="F:nucleic acid binding"/>
    <property type="evidence" value="ECO:0007669"/>
    <property type="project" value="InterPro"/>
</dbReference>
<dbReference type="SUPFAM" id="SSF53098">
    <property type="entry name" value="Ribonuclease H-like"/>
    <property type="match status" value="1"/>
</dbReference>
<dbReference type="InterPro" id="IPR036397">
    <property type="entry name" value="RNaseH_sf"/>
</dbReference>
<dbReference type="AlphaFoldDB" id="A0A8X8XAP5"/>
<gene>
    <name evidence="1" type="ORF">SASPL_132198</name>
</gene>
<dbReference type="InterPro" id="IPR039637">
    <property type="entry name" value="CNOT7/CNOT8/Pop2"/>
</dbReference>
<accession>A0A8X8XAP5</accession>
<protein>
    <submittedName>
        <fullName evidence="1">Uncharacterized protein</fullName>
    </submittedName>
</protein>
<sequence>MAEIEIRKVWASNLESEICLIQGFLHQFPIISMDTEYPGTVFTIKTTDITKHLLSSLSAADTYAVMKRNVDALRLIQLGLTLSDSSGALPLHDGRRVGAWEFNFADFDSASDLHNPDSLSLLRRQGIDFAQNRLAGVDSRSFALHFKLSGLAFLRRAVWVTFHGAYDLGFMVKILTGRRLPDSLAEFVGLVNAHLGPRVYDAKPMARACGLHGGLEAIGKGMGLERALGRSHQAGSDSLLTMLVFVELMKKFGKEEQIMEEFNYVFFGLTETLLHFEGVH</sequence>
<name>A0A8X8XAP5_SALSN</name>
<dbReference type="EMBL" id="PNBA02000011">
    <property type="protein sequence ID" value="KAG6409164.1"/>
    <property type="molecule type" value="Genomic_DNA"/>
</dbReference>
<dbReference type="Gene3D" id="3.30.420.10">
    <property type="entry name" value="Ribonuclease H-like superfamily/Ribonuclease H"/>
    <property type="match status" value="1"/>
</dbReference>
<dbReference type="OrthoDB" id="875336at2759"/>
<comment type="caution">
    <text evidence="1">The sequence shown here is derived from an EMBL/GenBank/DDBJ whole genome shotgun (WGS) entry which is preliminary data.</text>
</comment>
<proteinExistence type="predicted"/>
<dbReference type="GO" id="GO:0004535">
    <property type="term" value="F:poly(A)-specific ribonuclease activity"/>
    <property type="evidence" value="ECO:0007669"/>
    <property type="project" value="InterPro"/>
</dbReference>
<reference evidence="1" key="1">
    <citation type="submission" date="2018-01" db="EMBL/GenBank/DDBJ databases">
        <authorList>
            <person name="Mao J.F."/>
        </authorList>
    </citation>
    <scope>NUCLEOTIDE SEQUENCE</scope>
    <source>
        <strain evidence="1">Huo1</strain>
        <tissue evidence="1">Leaf</tissue>
    </source>
</reference>
<organism evidence="1">
    <name type="scientific">Salvia splendens</name>
    <name type="common">Scarlet sage</name>
    <dbReference type="NCBI Taxonomy" id="180675"/>
    <lineage>
        <taxon>Eukaryota</taxon>
        <taxon>Viridiplantae</taxon>
        <taxon>Streptophyta</taxon>
        <taxon>Embryophyta</taxon>
        <taxon>Tracheophyta</taxon>
        <taxon>Spermatophyta</taxon>
        <taxon>Magnoliopsida</taxon>
        <taxon>eudicotyledons</taxon>
        <taxon>Gunneridae</taxon>
        <taxon>Pentapetalae</taxon>
        <taxon>asterids</taxon>
        <taxon>lamiids</taxon>
        <taxon>Lamiales</taxon>
        <taxon>Lamiaceae</taxon>
        <taxon>Nepetoideae</taxon>
        <taxon>Mentheae</taxon>
        <taxon>Salviinae</taxon>
        <taxon>Salvia</taxon>
        <taxon>Salvia subgen. Calosphace</taxon>
        <taxon>core Calosphace</taxon>
    </lineage>
</organism>
<dbReference type="Proteomes" id="UP000298416">
    <property type="component" value="Unassembled WGS sequence"/>
</dbReference>
<dbReference type="GO" id="GO:0030014">
    <property type="term" value="C:CCR4-NOT complex"/>
    <property type="evidence" value="ECO:0007669"/>
    <property type="project" value="InterPro"/>
</dbReference>